<feature type="domain" description="Aminoglycoside phosphotransferase" evidence="1">
    <location>
        <begin position="35"/>
        <end position="128"/>
    </location>
</feature>
<sequence>MFVTSSYVRRMTTVSEAAGLTDPHGAPGPLLASGSWSDVFILDHERLLRRNRHHDVSAREVELLRHVSDAGFPAPTPFAVDGPDLVLERLHGPTLLQSLAAGETRLSAGAQILADLHARLHAVTPPAEAATGQVVVHLDLHPANVILTETYGPALIDWTGAALGEPDLDLAVTAIVLAEVAVDEEVEYARGAHILLLAFLAACGGDPAAHLDEAVRSRLSTRVLDQDERALLPAAAELVRQALHT</sequence>
<feature type="domain" description="Aminoglycoside phosphotransferase" evidence="1">
    <location>
        <begin position="132"/>
        <end position="178"/>
    </location>
</feature>
<name>A0A1J5PM06_9ZZZZ</name>
<protein>
    <submittedName>
        <fullName evidence="2">Phosphotransferase enzyme family protein</fullName>
    </submittedName>
</protein>
<dbReference type="InterPro" id="IPR002575">
    <property type="entry name" value="Aminoglycoside_PTrfase"/>
</dbReference>
<reference evidence="2" key="1">
    <citation type="submission" date="2016-10" db="EMBL/GenBank/DDBJ databases">
        <title>Sequence of Gallionella enrichment culture.</title>
        <authorList>
            <person name="Poehlein A."/>
            <person name="Muehling M."/>
            <person name="Daniel R."/>
        </authorList>
    </citation>
    <scope>NUCLEOTIDE SEQUENCE</scope>
</reference>
<keyword evidence="2" id="KW-0808">Transferase</keyword>
<proteinExistence type="predicted"/>
<gene>
    <name evidence="2" type="ORF">GALL_465250</name>
</gene>
<evidence type="ECO:0000259" key="1">
    <source>
        <dbReference type="Pfam" id="PF01636"/>
    </source>
</evidence>
<dbReference type="Gene3D" id="3.90.1200.10">
    <property type="match status" value="1"/>
</dbReference>
<comment type="caution">
    <text evidence="2">The sequence shown here is derived from an EMBL/GenBank/DDBJ whole genome shotgun (WGS) entry which is preliminary data.</text>
</comment>
<dbReference type="SUPFAM" id="SSF56112">
    <property type="entry name" value="Protein kinase-like (PK-like)"/>
    <property type="match status" value="1"/>
</dbReference>
<organism evidence="2">
    <name type="scientific">mine drainage metagenome</name>
    <dbReference type="NCBI Taxonomy" id="410659"/>
    <lineage>
        <taxon>unclassified sequences</taxon>
        <taxon>metagenomes</taxon>
        <taxon>ecological metagenomes</taxon>
    </lineage>
</organism>
<dbReference type="Pfam" id="PF01636">
    <property type="entry name" value="APH"/>
    <property type="match status" value="2"/>
</dbReference>
<dbReference type="AlphaFoldDB" id="A0A1J5PM06"/>
<accession>A0A1J5PM06</accession>
<dbReference type="InterPro" id="IPR011009">
    <property type="entry name" value="Kinase-like_dom_sf"/>
</dbReference>
<evidence type="ECO:0000313" key="2">
    <source>
        <dbReference type="EMBL" id="OIQ71856.1"/>
    </source>
</evidence>
<dbReference type="GO" id="GO:0016740">
    <property type="term" value="F:transferase activity"/>
    <property type="evidence" value="ECO:0007669"/>
    <property type="project" value="UniProtKB-KW"/>
</dbReference>
<dbReference type="EMBL" id="MLJW01003532">
    <property type="protein sequence ID" value="OIQ71856.1"/>
    <property type="molecule type" value="Genomic_DNA"/>
</dbReference>